<name>A0A849A978_9ACTN</name>
<dbReference type="SUPFAM" id="SSF46785">
    <property type="entry name" value="Winged helix' DNA-binding domain"/>
    <property type="match status" value="1"/>
</dbReference>
<keyword evidence="3" id="KW-1185">Reference proteome</keyword>
<dbReference type="PANTHER" id="PTHR39515">
    <property type="entry name" value="CONSERVED PROTEIN"/>
    <property type="match status" value="1"/>
</dbReference>
<dbReference type="AlphaFoldDB" id="A0A849A978"/>
<evidence type="ECO:0000259" key="1">
    <source>
        <dbReference type="PROSITE" id="PS50995"/>
    </source>
</evidence>
<dbReference type="SMART" id="SM00347">
    <property type="entry name" value="HTH_MARR"/>
    <property type="match status" value="1"/>
</dbReference>
<dbReference type="Proteomes" id="UP000562984">
    <property type="component" value="Unassembled WGS sequence"/>
</dbReference>
<dbReference type="InterPro" id="IPR036388">
    <property type="entry name" value="WH-like_DNA-bd_sf"/>
</dbReference>
<comment type="caution">
    <text evidence="2">The sequence shown here is derived from an EMBL/GenBank/DDBJ whole genome shotgun (WGS) entry which is preliminary data.</text>
</comment>
<dbReference type="GO" id="GO:0003700">
    <property type="term" value="F:DNA-binding transcription factor activity"/>
    <property type="evidence" value="ECO:0007669"/>
    <property type="project" value="InterPro"/>
</dbReference>
<dbReference type="EMBL" id="JABEND010000005">
    <property type="protein sequence ID" value="NNG36123.1"/>
    <property type="molecule type" value="Genomic_DNA"/>
</dbReference>
<reference evidence="2 3" key="1">
    <citation type="submission" date="2020-05" db="EMBL/GenBank/DDBJ databases">
        <title>Nakamurella sp. DB0629 isolated from air conditioner.</title>
        <authorList>
            <person name="Kim D.H."/>
            <person name="Kim D.-U."/>
        </authorList>
    </citation>
    <scope>NUCLEOTIDE SEQUENCE [LARGE SCALE GENOMIC DNA]</scope>
    <source>
        <strain evidence="2 3">DB0629</strain>
    </source>
</reference>
<sequence length="140" mass="15816">MEAVAQLRAAVLVLGRRMRHHASDDALSATELSVLGRLLRGGPLTPGTLARAEHVRPPSMTRIIERLQEHGYVRREPHPDDGRQQLIFVTDAGVELAEEVRRLRNHWLMAQLDLLTDSERDRIRAALPALQRLSEAQQPE</sequence>
<dbReference type="InterPro" id="IPR000835">
    <property type="entry name" value="HTH_MarR-typ"/>
</dbReference>
<protein>
    <submittedName>
        <fullName evidence="2">MarR family transcriptional regulator</fullName>
    </submittedName>
</protein>
<dbReference type="InterPro" id="IPR036390">
    <property type="entry name" value="WH_DNA-bd_sf"/>
</dbReference>
<evidence type="ECO:0000313" key="2">
    <source>
        <dbReference type="EMBL" id="NNG36123.1"/>
    </source>
</evidence>
<dbReference type="Pfam" id="PF01047">
    <property type="entry name" value="MarR"/>
    <property type="match status" value="1"/>
</dbReference>
<gene>
    <name evidence="2" type="ORF">HKD39_10425</name>
</gene>
<dbReference type="PROSITE" id="PS50995">
    <property type="entry name" value="HTH_MARR_2"/>
    <property type="match status" value="1"/>
</dbReference>
<evidence type="ECO:0000313" key="3">
    <source>
        <dbReference type="Proteomes" id="UP000562984"/>
    </source>
</evidence>
<proteinExistence type="predicted"/>
<feature type="domain" description="HTH marR-type" evidence="1">
    <location>
        <begin position="1"/>
        <end position="132"/>
    </location>
</feature>
<dbReference type="PANTHER" id="PTHR39515:SF2">
    <property type="entry name" value="HTH-TYPE TRANSCRIPTIONAL REGULATOR RV0880"/>
    <property type="match status" value="1"/>
</dbReference>
<dbReference type="Gene3D" id="1.10.10.10">
    <property type="entry name" value="Winged helix-like DNA-binding domain superfamily/Winged helix DNA-binding domain"/>
    <property type="match status" value="1"/>
</dbReference>
<dbReference type="InterPro" id="IPR052526">
    <property type="entry name" value="HTH-type_Bedaq_tolerance"/>
</dbReference>
<dbReference type="PRINTS" id="PR00598">
    <property type="entry name" value="HTHMARR"/>
</dbReference>
<organism evidence="2 3">
    <name type="scientific">Nakamurella aerolata</name>
    <dbReference type="NCBI Taxonomy" id="1656892"/>
    <lineage>
        <taxon>Bacteria</taxon>
        <taxon>Bacillati</taxon>
        <taxon>Actinomycetota</taxon>
        <taxon>Actinomycetes</taxon>
        <taxon>Nakamurellales</taxon>
        <taxon>Nakamurellaceae</taxon>
        <taxon>Nakamurella</taxon>
    </lineage>
</organism>
<accession>A0A849A978</accession>